<dbReference type="RefSeq" id="WP_036648909.1">
    <property type="nucleotide sequence ID" value="NZ_JQCR01000002.1"/>
</dbReference>
<dbReference type="OrthoDB" id="8211253at2"/>
<dbReference type="NCBIfam" id="NF005250">
    <property type="entry name" value="PRK06761.1"/>
    <property type="match status" value="1"/>
</dbReference>
<reference evidence="1 2" key="1">
    <citation type="submission" date="2014-08" db="EMBL/GenBank/DDBJ databases">
        <authorList>
            <person name="den Bakker H.C."/>
        </authorList>
    </citation>
    <scope>NUCLEOTIDE SEQUENCE [LARGE SCALE GENOMIC DNA]</scope>
    <source>
        <strain evidence="1 2">DSM 18334</strain>
    </source>
</reference>
<dbReference type="AlphaFoldDB" id="A0A098M811"/>
<dbReference type="InterPro" id="IPR027417">
    <property type="entry name" value="P-loop_NTPase"/>
</dbReference>
<dbReference type="EMBL" id="JQCR01000002">
    <property type="protein sequence ID" value="KGE18714.1"/>
    <property type="molecule type" value="Genomic_DNA"/>
</dbReference>
<organism evidence="1 2">
    <name type="scientific">Paenibacillus wynnii</name>
    <dbReference type="NCBI Taxonomy" id="268407"/>
    <lineage>
        <taxon>Bacteria</taxon>
        <taxon>Bacillati</taxon>
        <taxon>Bacillota</taxon>
        <taxon>Bacilli</taxon>
        <taxon>Bacillales</taxon>
        <taxon>Paenibacillaceae</taxon>
        <taxon>Paenibacillus</taxon>
    </lineage>
</organism>
<evidence type="ECO:0000313" key="1">
    <source>
        <dbReference type="EMBL" id="KGE18714.1"/>
    </source>
</evidence>
<evidence type="ECO:0008006" key="3">
    <source>
        <dbReference type="Google" id="ProtNLM"/>
    </source>
</evidence>
<proteinExistence type="predicted"/>
<protein>
    <recommendedName>
        <fullName evidence="3">Group-specific protein</fullName>
    </recommendedName>
</protein>
<dbReference type="SUPFAM" id="SSF52540">
    <property type="entry name" value="P-loop containing nucleoside triphosphate hydrolases"/>
    <property type="match status" value="2"/>
</dbReference>
<reference evidence="1 2" key="2">
    <citation type="submission" date="2014-10" db="EMBL/GenBank/DDBJ databases">
        <title>Comparative genomics of the Paenibacillus odorifer group.</title>
        <authorList>
            <person name="Tsai Y.-C."/>
            <person name="Martin N."/>
            <person name="Korlach J."/>
            <person name="Wiedmann M."/>
        </authorList>
    </citation>
    <scope>NUCLEOTIDE SEQUENCE [LARGE SCALE GENOMIC DNA]</scope>
    <source>
        <strain evidence="1 2">DSM 18334</strain>
    </source>
</reference>
<accession>A0A098M811</accession>
<name>A0A098M811_9BACL</name>
<keyword evidence="2" id="KW-1185">Reference proteome</keyword>
<evidence type="ECO:0000313" key="2">
    <source>
        <dbReference type="Proteomes" id="UP000029734"/>
    </source>
</evidence>
<gene>
    <name evidence="1" type="ORF">PWYN_04520</name>
</gene>
<sequence length="287" mass="33265">MRSKLVFIEGLPGFGKTTTAQLVHEILTEMNIKSQLFLEGNLEHPADYDGVACFQKDEFDKLLSTHEMFRDLLSDRSIKEGNHYFLEYRKIKNEYGSGFSDDLLHAVVKNDVYELSLDQNRKLITERWKKFTENVLNGSDTYIFDCCFIQNPVTMGMIKYDAKKENVISYVAELASIVDKLNPLLIYVEQIDLDGSFRKTVKERSKEWSEGFIEYYTNQGFGKKQGYHGLEGTLQVLKARRELEEEIFNGIKIAKKKVDNSSYDKNEYKQVLVGILSEYFSLTNTKK</sequence>
<dbReference type="STRING" id="268407.PWYN_04520"/>
<comment type="caution">
    <text evidence="1">The sequence shown here is derived from an EMBL/GenBank/DDBJ whole genome shotgun (WGS) entry which is preliminary data.</text>
</comment>
<dbReference type="Proteomes" id="UP000029734">
    <property type="component" value="Unassembled WGS sequence"/>
</dbReference>
<dbReference type="eggNOG" id="COG0470">
    <property type="taxonomic scope" value="Bacteria"/>
</dbReference>